<gene>
    <name evidence="1" type="ORF">J2X78_001224</name>
</gene>
<proteinExistence type="predicted"/>
<accession>A0ACC6KU19</accession>
<dbReference type="EMBL" id="JAVDTF010000001">
    <property type="protein sequence ID" value="MDR6782672.1"/>
    <property type="molecule type" value="Genomic_DNA"/>
</dbReference>
<protein>
    <submittedName>
        <fullName evidence="1">IMPACT (Imprinted ancient) family translation regulator</fullName>
    </submittedName>
</protein>
<keyword evidence="2" id="KW-1185">Reference proteome</keyword>
<evidence type="ECO:0000313" key="1">
    <source>
        <dbReference type="EMBL" id="MDR6782672.1"/>
    </source>
</evidence>
<organism evidence="1 2">
    <name type="scientific">Pedobacter africanus</name>
    <dbReference type="NCBI Taxonomy" id="151894"/>
    <lineage>
        <taxon>Bacteria</taxon>
        <taxon>Pseudomonadati</taxon>
        <taxon>Bacteroidota</taxon>
        <taxon>Sphingobacteriia</taxon>
        <taxon>Sphingobacteriales</taxon>
        <taxon>Sphingobacteriaceae</taxon>
        <taxon>Pedobacter</taxon>
    </lineage>
</organism>
<evidence type="ECO:0000313" key="2">
    <source>
        <dbReference type="Proteomes" id="UP001246858"/>
    </source>
</evidence>
<comment type="caution">
    <text evidence="1">The sequence shown here is derived from an EMBL/GenBank/DDBJ whole genome shotgun (WGS) entry which is preliminary data.</text>
</comment>
<sequence length="52" mass="6103">MRTKEKNLKNSVGISDSEFIGIVERLKDRELFPKKNEEAKKTLSRIKSWPVK</sequence>
<name>A0ACC6KU19_9SPHI</name>
<dbReference type="Proteomes" id="UP001246858">
    <property type="component" value="Unassembled WGS sequence"/>
</dbReference>
<reference evidence="1" key="1">
    <citation type="submission" date="2023-07" db="EMBL/GenBank/DDBJ databases">
        <title>Sorghum-associated microbial communities from plants grown in Nebraska, USA.</title>
        <authorList>
            <person name="Schachtman D."/>
        </authorList>
    </citation>
    <scope>NUCLEOTIDE SEQUENCE</scope>
    <source>
        <strain evidence="1">2697</strain>
    </source>
</reference>